<keyword evidence="2" id="KW-1185">Reference proteome</keyword>
<proteinExistence type="predicted"/>
<evidence type="ECO:0000313" key="2">
    <source>
        <dbReference type="Proteomes" id="UP000310406"/>
    </source>
</evidence>
<gene>
    <name evidence="1" type="ORF">EZV76_10825</name>
</gene>
<evidence type="ECO:0000313" key="1">
    <source>
        <dbReference type="EMBL" id="THV59311.1"/>
    </source>
</evidence>
<organism evidence="1 2">
    <name type="scientific">Flagellimonas alvinocaridis</name>
    <dbReference type="NCBI Taxonomy" id="2530200"/>
    <lineage>
        <taxon>Bacteria</taxon>
        <taxon>Pseudomonadati</taxon>
        <taxon>Bacteroidota</taxon>
        <taxon>Flavobacteriia</taxon>
        <taxon>Flavobacteriales</taxon>
        <taxon>Flavobacteriaceae</taxon>
        <taxon>Flagellimonas</taxon>
    </lineage>
</organism>
<dbReference type="EMBL" id="SNTZ01000004">
    <property type="protein sequence ID" value="THV59311.1"/>
    <property type="molecule type" value="Genomic_DNA"/>
</dbReference>
<accession>A0A4S8RNQ7</accession>
<protein>
    <recommendedName>
        <fullName evidence="3">HNH endonuclease</fullName>
    </recommendedName>
</protein>
<evidence type="ECO:0008006" key="3">
    <source>
        <dbReference type="Google" id="ProtNLM"/>
    </source>
</evidence>
<sequence length="257" mass="30486">MNICELCKKNEADKRNSHIIPKFLSKRLFEYTKPRHLLSINRKGEPRKIQDTPKEHNILCSQCEKRFEILETYFSKKITSINDFNNQGGKFFVEDYGENQLLRCIKINPTSFKLFIYSIIWRVSISKLQIFEKFKLPESIESELRFFLDENLKSSHSKMLNSFERISNLPNYHFTVIKPISRNDKTRGILTAYQMAPNNFCIFTVDYLIFFFDKEEKIDPAFKFYSNKQNEIVKIVVSAVSGWQKLTKAVVFKMLRK</sequence>
<dbReference type="OrthoDB" id="981624at2"/>
<reference evidence="1 2" key="1">
    <citation type="submission" date="2019-03" db="EMBL/GenBank/DDBJ databases">
        <title>Muricauda SCR12 sp.nov, a marine bacterium isolated from Pacific Ocean:the Okinawa trough.</title>
        <authorList>
            <person name="Liu L."/>
        </authorList>
    </citation>
    <scope>NUCLEOTIDE SEQUENCE [LARGE SCALE GENOMIC DNA]</scope>
    <source>
        <strain evidence="1 2">SCR12</strain>
    </source>
</reference>
<dbReference type="RefSeq" id="WP_136566558.1">
    <property type="nucleotide sequence ID" value="NZ_SNTZ01000004.1"/>
</dbReference>
<comment type="caution">
    <text evidence="1">The sequence shown here is derived from an EMBL/GenBank/DDBJ whole genome shotgun (WGS) entry which is preliminary data.</text>
</comment>
<dbReference type="Proteomes" id="UP000310406">
    <property type="component" value="Unassembled WGS sequence"/>
</dbReference>
<name>A0A4S8RNQ7_9FLAO</name>
<dbReference type="AlphaFoldDB" id="A0A4S8RNQ7"/>